<dbReference type="EMBL" id="CP003345">
    <property type="protein sequence ID" value="AFM02979.1"/>
    <property type="molecule type" value="Genomic_DNA"/>
</dbReference>
<evidence type="ECO:0000256" key="2">
    <source>
        <dbReference type="ARBA" id="ARBA00022475"/>
    </source>
</evidence>
<keyword evidence="5 6" id="KW-0472">Membrane</keyword>
<feature type="transmembrane region" description="Helical" evidence="6">
    <location>
        <begin position="33"/>
        <end position="56"/>
    </location>
</feature>
<gene>
    <name evidence="7" type="ordered locus">Fleli_0504</name>
</gene>
<dbReference type="OrthoDB" id="9797028at2"/>
<dbReference type="RefSeq" id="WP_014796439.1">
    <property type="nucleotide sequence ID" value="NC_018018.1"/>
</dbReference>
<evidence type="ECO:0000256" key="3">
    <source>
        <dbReference type="ARBA" id="ARBA00022692"/>
    </source>
</evidence>
<keyword evidence="8" id="KW-1185">Reference proteome</keyword>
<feature type="transmembrane region" description="Helical" evidence="6">
    <location>
        <begin position="147"/>
        <end position="169"/>
    </location>
</feature>
<evidence type="ECO:0000256" key="5">
    <source>
        <dbReference type="ARBA" id="ARBA00023136"/>
    </source>
</evidence>
<evidence type="ECO:0000313" key="7">
    <source>
        <dbReference type="EMBL" id="AFM02979.1"/>
    </source>
</evidence>
<dbReference type="STRING" id="880071.Fleli_0504"/>
<evidence type="ECO:0000256" key="1">
    <source>
        <dbReference type="ARBA" id="ARBA00004651"/>
    </source>
</evidence>
<dbReference type="KEGG" id="fli:Fleli_0504"/>
<organism evidence="7 8">
    <name type="scientific">Bernardetia litoralis (strain ATCC 23117 / DSM 6794 / NBRC 15988 / NCIMB 1366 / Fx l1 / Sio-4)</name>
    <name type="common">Flexibacter litoralis</name>
    <dbReference type="NCBI Taxonomy" id="880071"/>
    <lineage>
        <taxon>Bacteria</taxon>
        <taxon>Pseudomonadati</taxon>
        <taxon>Bacteroidota</taxon>
        <taxon>Cytophagia</taxon>
        <taxon>Cytophagales</taxon>
        <taxon>Bernardetiaceae</taxon>
        <taxon>Bernardetia</taxon>
    </lineage>
</organism>
<name>I4AG94_BERLS</name>
<dbReference type="PATRIC" id="fig|880071.3.peg.477"/>
<dbReference type="PIRSF" id="PIRSF035875">
    <property type="entry name" value="RNase_BN"/>
    <property type="match status" value="1"/>
</dbReference>
<reference evidence="8" key="1">
    <citation type="submission" date="2012-06" db="EMBL/GenBank/DDBJ databases">
        <title>The complete genome of Flexibacter litoralis DSM 6794.</title>
        <authorList>
            <person name="Lucas S."/>
            <person name="Copeland A."/>
            <person name="Lapidus A."/>
            <person name="Glavina del Rio T."/>
            <person name="Dalin E."/>
            <person name="Tice H."/>
            <person name="Bruce D."/>
            <person name="Goodwin L."/>
            <person name="Pitluck S."/>
            <person name="Peters L."/>
            <person name="Ovchinnikova G."/>
            <person name="Lu M."/>
            <person name="Kyrpides N."/>
            <person name="Mavromatis K."/>
            <person name="Ivanova N."/>
            <person name="Brettin T."/>
            <person name="Detter J.C."/>
            <person name="Han C."/>
            <person name="Larimer F."/>
            <person name="Land M."/>
            <person name="Hauser L."/>
            <person name="Markowitz V."/>
            <person name="Cheng J.-F."/>
            <person name="Hugenholtz P."/>
            <person name="Woyke T."/>
            <person name="Wu D."/>
            <person name="Spring S."/>
            <person name="Lang E."/>
            <person name="Kopitz M."/>
            <person name="Brambilla E."/>
            <person name="Klenk H.-P."/>
            <person name="Eisen J.A."/>
        </authorList>
    </citation>
    <scope>NUCLEOTIDE SEQUENCE [LARGE SCALE GENOMIC DNA]</scope>
    <source>
        <strain evidence="8">ATCC 23117 / DSM 6794 / NBRC 15988 / NCIMB 1366 / Sio-4</strain>
    </source>
</reference>
<dbReference type="eggNOG" id="COG1295">
    <property type="taxonomic scope" value="Bacteria"/>
</dbReference>
<dbReference type="GO" id="GO:0005886">
    <property type="term" value="C:plasma membrane"/>
    <property type="evidence" value="ECO:0007669"/>
    <property type="project" value="UniProtKB-SubCell"/>
</dbReference>
<dbReference type="Proteomes" id="UP000006054">
    <property type="component" value="Chromosome"/>
</dbReference>
<dbReference type="HOGENOM" id="CLU_045539_5_1_10"/>
<evidence type="ECO:0000313" key="8">
    <source>
        <dbReference type="Proteomes" id="UP000006054"/>
    </source>
</evidence>
<feature type="transmembrane region" description="Helical" evidence="6">
    <location>
        <begin position="214"/>
        <end position="232"/>
    </location>
</feature>
<feature type="transmembrane region" description="Helical" evidence="6">
    <location>
        <begin position="252"/>
        <end position="274"/>
    </location>
</feature>
<keyword evidence="3 6" id="KW-0812">Transmembrane</keyword>
<keyword evidence="2" id="KW-1003">Cell membrane</keyword>
<dbReference type="PANTHER" id="PTHR30213">
    <property type="entry name" value="INNER MEMBRANE PROTEIN YHJD"/>
    <property type="match status" value="1"/>
</dbReference>
<feature type="transmembrane region" description="Helical" evidence="6">
    <location>
        <begin position="181"/>
        <end position="202"/>
    </location>
</feature>
<protein>
    <submittedName>
        <fullName evidence="7">Putative membrane protein</fullName>
    </submittedName>
</protein>
<dbReference type="InterPro" id="IPR017039">
    <property type="entry name" value="Virul_fac_BrkB"/>
</dbReference>
<comment type="subcellular location">
    <subcellularLocation>
        <location evidence="1">Cell membrane</location>
        <topology evidence="1">Multi-pass membrane protein</topology>
    </subcellularLocation>
</comment>
<keyword evidence="4 6" id="KW-1133">Transmembrane helix</keyword>
<evidence type="ECO:0000256" key="4">
    <source>
        <dbReference type="ARBA" id="ARBA00022989"/>
    </source>
</evidence>
<feature type="transmembrane region" description="Helical" evidence="6">
    <location>
        <begin position="94"/>
        <end position="114"/>
    </location>
</feature>
<dbReference type="Pfam" id="PF03631">
    <property type="entry name" value="Virul_fac_BrkB"/>
    <property type="match status" value="1"/>
</dbReference>
<proteinExistence type="predicted"/>
<accession>I4AG94</accession>
<dbReference type="PANTHER" id="PTHR30213:SF1">
    <property type="entry name" value="INNER MEMBRANE PROTEIN YHJD"/>
    <property type="match status" value="1"/>
</dbReference>
<evidence type="ECO:0000256" key="6">
    <source>
        <dbReference type="SAM" id="Phobius"/>
    </source>
</evidence>
<dbReference type="AlphaFoldDB" id="I4AG94"/>
<sequence length="308" mass="34050">MAQKFQFKDLWTLLKETFKEWNALDPFRESAVIAYYTIFSLPGLLIMVIKSAGLIFGEKAVRGEITGQISGMIGQDAAEAVQTMLQNSLSNQDSTFALIVGVGSLIFGATGVFVQLQKSFNTIWEVEPDTSTRNGIMKLITDRATSFGLIMVIAFLLLISLIVSTLISTLSDWMMTFLPDFMIYAMSAIEVVVSLIIIGILFAFMFKTLPDREIGWKTVSIGGIVTAILFTLGKEGLSLYFGIAEPASTYGVAGSVVLILLWVSYACLILFFGAEFTKVYARFYKHKTKVSKHAKEKVKLLEENTTSL</sequence>